<protein>
    <submittedName>
        <fullName evidence="1">Uncharacterized protein</fullName>
    </submittedName>
</protein>
<sequence length="66" mass="7271">MVILKGKLNKALRAANEKQKSKRERWRAYIAHEGILTAEEGSSRAQVAQQAMEGVVGGFKSICQKA</sequence>
<gene>
    <name evidence="1" type="ORF">ACJ73_07091</name>
</gene>
<reference evidence="1 2" key="1">
    <citation type="submission" date="2015-08" db="EMBL/GenBank/DDBJ databases">
        <title>Emmonsia species relationships and genome sequence.</title>
        <authorList>
            <person name="Cuomo C.A."/>
            <person name="Schwartz I.S."/>
            <person name="Kenyon C."/>
            <person name="De Hoog G.S."/>
            <person name="Govender N.P."/>
            <person name="Botha A."/>
            <person name="Moreno L."/>
            <person name="De Vries M."/>
            <person name="Munoz J.F."/>
            <person name="Stielow J.B."/>
        </authorList>
    </citation>
    <scope>NUCLEOTIDE SEQUENCE [LARGE SCALE GENOMIC DNA]</scope>
    <source>
        <strain evidence="1 2">EI222</strain>
    </source>
</reference>
<organism evidence="1 2">
    <name type="scientific">Blastomyces percursus</name>
    <dbReference type="NCBI Taxonomy" id="1658174"/>
    <lineage>
        <taxon>Eukaryota</taxon>
        <taxon>Fungi</taxon>
        <taxon>Dikarya</taxon>
        <taxon>Ascomycota</taxon>
        <taxon>Pezizomycotina</taxon>
        <taxon>Eurotiomycetes</taxon>
        <taxon>Eurotiomycetidae</taxon>
        <taxon>Onygenales</taxon>
        <taxon>Ajellomycetaceae</taxon>
        <taxon>Blastomyces</taxon>
    </lineage>
</organism>
<dbReference type="AlphaFoldDB" id="A0A1J9R1S8"/>
<evidence type="ECO:0000313" key="2">
    <source>
        <dbReference type="Proteomes" id="UP000242791"/>
    </source>
</evidence>
<keyword evidence="2" id="KW-1185">Reference proteome</keyword>
<proteinExistence type="predicted"/>
<dbReference type="VEuPathDB" id="FungiDB:ACJ73_07091"/>
<comment type="caution">
    <text evidence="1">The sequence shown here is derived from an EMBL/GenBank/DDBJ whole genome shotgun (WGS) entry which is preliminary data.</text>
</comment>
<evidence type="ECO:0000313" key="1">
    <source>
        <dbReference type="EMBL" id="OJD21565.1"/>
    </source>
</evidence>
<dbReference type="Proteomes" id="UP000242791">
    <property type="component" value="Unassembled WGS sequence"/>
</dbReference>
<accession>A0A1J9R1S8</accession>
<dbReference type="EMBL" id="LGTZ01001366">
    <property type="protein sequence ID" value="OJD21565.1"/>
    <property type="molecule type" value="Genomic_DNA"/>
</dbReference>
<name>A0A1J9R1S8_9EURO</name>